<evidence type="ECO:0000313" key="1">
    <source>
        <dbReference type="Proteomes" id="UP000694864"/>
    </source>
</evidence>
<dbReference type="Proteomes" id="UP000694864">
    <property type="component" value="Chromosome 17"/>
</dbReference>
<dbReference type="PANTHER" id="PTHR33103:SF27">
    <property type="entry name" value="OS04G0594700 PROTEIN"/>
    <property type="match status" value="1"/>
</dbReference>
<accession>A0ABM0WTP6</accession>
<dbReference type="Pfam" id="PF05056">
    <property type="entry name" value="DUF674"/>
    <property type="match status" value="1"/>
</dbReference>
<sequence>MAGAENSEKAVLSLKLLVDKKKNKVVLAESGKEFVDVLFSFLTIPMGNVVRLIEKYQKNQISEATMIGCFNNLYKSVLDIGTANFMTEACKDMLLYPRSAMENLRKGLKLNIADIEVLKYYMCPKEHRWYSNFCSSKCYDCGEVMTKEFKPLYGVAYEEIFVSHKPLFTITDNLKVGFTSISHTLKTLKVSGYSDVDQLHEMHVEVDHQKVLALLQRLFTSDTPLTDVFLKKQRSCVISKVLNMSSLAVSEKSGGAVQWNKVMSVSVFTRKLDKKVLYVESEKDFVDLLFTFLVLPLNSAWKLAGSNLVLGCINNLCESAKSLRSYGGRNAFNDKCMLPWRYSCQQPLLDICYAERDRDLSVSIKNYTYTFKSMDPRCEKASEVGVYSGFLKRGTTFMVTDDLTITPMDLSSTIHTLKKWNMDLDDIEEEVINISKAEAIRLLRASMVTSNALNTVFESLLPKKPKQEKV</sequence>
<name>A0ABM0WTP6_CAMSA</name>
<protein>
    <submittedName>
        <fullName evidence="2">Uncharacterized protein LOC104755353</fullName>
    </submittedName>
</protein>
<proteinExistence type="predicted"/>
<keyword evidence="1" id="KW-1185">Reference proteome</keyword>
<dbReference type="RefSeq" id="XP_010476015.1">
    <property type="nucleotide sequence ID" value="XM_010477713.2"/>
</dbReference>
<dbReference type="GeneID" id="104755353"/>
<dbReference type="PANTHER" id="PTHR33103">
    <property type="entry name" value="OS01G0153900 PROTEIN"/>
    <property type="match status" value="1"/>
</dbReference>
<organism evidence="1 2">
    <name type="scientific">Camelina sativa</name>
    <name type="common">False flax</name>
    <name type="synonym">Myagrum sativum</name>
    <dbReference type="NCBI Taxonomy" id="90675"/>
    <lineage>
        <taxon>Eukaryota</taxon>
        <taxon>Viridiplantae</taxon>
        <taxon>Streptophyta</taxon>
        <taxon>Embryophyta</taxon>
        <taxon>Tracheophyta</taxon>
        <taxon>Spermatophyta</taxon>
        <taxon>Magnoliopsida</taxon>
        <taxon>eudicotyledons</taxon>
        <taxon>Gunneridae</taxon>
        <taxon>Pentapetalae</taxon>
        <taxon>rosids</taxon>
        <taxon>malvids</taxon>
        <taxon>Brassicales</taxon>
        <taxon>Brassicaceae</taxon>
        <taxon>Camelineae</taxon>
        <taxon>Camelina</taxon>
    </lineage>
</organism>
<evidence type="ECO:0000313" key="2">
    <source>
        <dbReference type="RefSeq" id="XP_010476015.1"/>
    </source>
</evidence>
<gene>
    <name evidence="2" type="primary">LOC104755353</name>
</gene>
<reference evidence="1" key="1">
    <citation type="journal article" date="2014" name="Nat. Commun.">
        <title>The emerging biofuel crop Camelina sativa retains a highly undifferentiated hexaploid genome structure.</title>
        <authorList>
            <person name="Kagale S."/>
            <person name="Koh C."/>
            <person name="Nixon J."/>
            <person name="Bollina V."/>
            <person name="Clarke W.E."/>
            <person name="Tuteja R."/>
            <person name="Spillane C."/>
            <person name="Robinson S.J."/>
            <person name="Links M.G."/>
            <person name="Clarke C."/>
            <person name="Higgins E.E."/>
            <person name="Huebert T."/>
            <person name="Sharpe A.G."/>
            <person name="Parkin I.A."/>
        </authorList>
    </citation>
    <scope>NUCLEOTIDE SEQUENCE [LARGE SCALE GENOMIC DNA]</scope>
    <source>
        <strain evidence="1">cv. DH55</strain>
    </source>
</reference>
<reference evidence="2" key="2">
    <citation type="submission" date="2025-08" db="UniProtKB">
        <authorList>
            <consortium name="RefSeq"/>
        </authorList>
    </citation>
    <scope>IDENTIFICATION</scope>
    <source>
        <tissue evidence="2">Leaf</tissue>
    </source>
</reference>
<dbReference type="InterPro" id="IPR007750">
    <property type="entry name" value="DUF674"/>
</dbReference>